<feature type="region of interest" description="Disordered" evidence="1">
    <location>
        <begin position="60"/>
        <end position="87"/>
    </location>
</feature>
<name>A0AAQ3X6P2_PASNO</name>
<dbReference type="EMBL" id="CP144751">
    <property type="protein sequence ID" value="WVZ86800.1"/>
    <property type="molecule type" value="Genomic_DNA"/>
</dbReference>
<reference evidence="2 3" key="1">
    <citation type="submission" date="2024-02" db="EMBL/GenBank/DDBJ databases">
        <title>High-quality chromosome-scale genome assembly of Pensacola bahiagrass (Paspalum notatum Flugge var. saurae).</title>
        <authorList>
            <person name="Vega J.M."/>
            <person name="Podio M."/>
            <person name="Orjuela J."/>
            <person name="Siena L.A."/>
            <person name="Pessino S.C."/>
            <person name="Combes M.C."/>
            <person name="Mariac C."/>
            <person name="Albertini E."/>
            <person name="Pupilli F."/>
            <person name="Ortiz J.P.A."/>
            <person name="Leblanc O."/>
        </authorList>
    </citation>
    <scope>NUCLEOTIDE SEQUENCE [LARGE SCALE GENOMIC DNA]</scope>
    <source>
        <strain evidence="2">R1</strain>
        <tissue evidence="2">Leaf</tissue>
    </source>
</reference>
<evidence type="ECO:0000313" key="2">
    <source>
        <dbReference type="EMBL" id="WVZ86800.1"/>
    </source>
</evidence>
<dbReference type="Proteomes" id="UP001341281">
    <property type="component" value="Chromosome 07"/>
</dbReference>
<sequence length="188" mass="20089">MTCLMASARVLAVLLPGAHEDAGLEVLAHQLRIPRLVAVHGPRKDGLPVAQALHRQVPAAVAHERRRGSVRQDLQPRRPPGDQQPPPFGLLGELAQQLLVPALALVPAREFVRAVGVAHHADEPLVAVAQCCCALSDLLLERRATEGDAVLAPNPGVPLVSGEVLAGGGRGDPRIRQPMYIFYSTRLI</sequence>
<evidence type="ECO:0000313" key="3">
    <source>
        <dbReference type="Proteomes" id="UP001341281"/>
    </source>
</evidence>
<keyword evidence="3" id="KW-1185">Reference proteome</keyword>
<organism evidence="2 3">
    <name type="scientific">Paspalum notatum var. saurae</name>
    <dbReference type="NCBI Taxonomy" id="547442"/>
    <lineage>
        <taxon>Eukaryota</taxon>
        <taxon>Viridiplantae</taxon>
        <taxon>Streptophyta</taxon>
        <taxon>Embryophyta</taxon>
        <taxon>Tracheophyta</taxon>
        <taxon>Spermatophyta</taxon>
        <taxon>Magnoliopsida</taxon>
        <taxon>Liliopsida</taxon>
        <taxon>Poales</taxon>
        <taxon>Poaceae</taxon>
        <taxon>PACMAD clade</taxon>
        <taxon>Panicoideae</taxon>
        <taxon>Andropogonodae</taxon>
        <taxon>Paspaleae</taxon>
        <taxon>Paspalinae</taxon>
        <taxon>Paspalum</taxon>
    </lineage>
</organism>
<dbReference type="AlphaFoldDB" id="A0AAQ3X6P2"/>
<accession>A0AAQ3X6P2</accession>
<proteinExistence type="predicted"/>
<protein>
    <submittedName>
        <fullName evidence="2">Uncharacterized protein</fullName>
    </submittedName>
</protein>
<gene>
    <name evidence="2" type="ORF">U9M48_033529</name>
</gene>
<evidence type="ECO:0000256" key="1">
    <source>
        <dbReference type="SAM" id="MobiDB-lite"/>
    </source>
</evidence>